<geneLocation type="plastid" evidence="1"/>
<protein>
    <recommendedName>
        <fullName evidence="2">Uracil phosphoribosyltransferase</fullName>
    </recommendedName>
</protein>
<dbReference type="Gene3D" id="3.40.50.2020">
    <property type="match status" value="1"/>
</dbReference>
<accession>A0A4D6WX35</accession>
<dbReference type="InterPro" id="IPR029057">
    <property type="entry name" value="PRTase-like"/>
</dbReference>
<reference evidence="1" key="1">
    <citation type="journal article" date="2019" name="Mol. Phylogenet. Evol.">
        <title>Morphological evolution and classification of the red algal order Ceramiales inferred using plastid phylogenomics.</title>
        <authorList>
            <person name="Diaz-Tapia P."/>
            <person name="Pasella M.M."/>
            <person name="Verbruggen H."/>
            <person name="Maggs C.A."/>
        </authorList>
    </citation>
    <scope>NUCLEOTIDE SEQUENCE</scope>
    <source>
        <strain evidence="1">PD2941_1</strain>
    </source>
</reference>
<organism evidence="1">
    <name type="scientific">Pleonosporium borreri</name>
    <dbReference type="NCBI Taxonomy" id="2575635"/>
    <lineage>
        <taxon>Eukaryota</taxon>
        <taxon>Rhodophyta</taxon>
        <taxon>Florideophyceae</taxon>
        <taxon>Rhodymeniophycidae</taxon>
        <taxon>Ceramiales</taxon>
        <taxon>Ceramiaceae</taxon>
        <taxon>Pleonosporium</taxon>
    </lineage>
</organism>
<keyword evidence="1" id="KW-0934">Plastid</keyword>
<evidence type="ECO:0000313" key="1">
    <source>
        <dbReference type="EMBL" id="QCI07772.1"/>
    </source>
</evidence>
<gene>
    <name evidence="1" type="primary">orf186</name>
</gene>
<proteinExistence type="predicted"/>
<dbReference type="EMBL" id="MK814700">
    <property type="protein sequence ID" value="QCI07772.1"/>
    <property type="molecule type" value="Genomic_DNA"/>
</dbReference>
<name>A0A4D6WX35_9FLOR</name>
<reference evidence="1" key="2">
    <citation type="submission" date="2019-04" db="EMBL/GenBank/DDBJ databases">
        <authorList>
            <person name="Pasella M."/>
        </authorList>
    </citation>
    <scope>NUCLEOTIDE SEQUENCE</scope>
    <source>
        <strain evidence="1">PD2941_1</strain>
    </source>
</reference>
<sequence length="186" mass="21905">MQLNIYIISHPIIKLLSTSLLCSNINKIVKFNNYKLCSLLLIYEASRKSIAIQPIYLKKFQSLTELYLINKYQKYYLFTNVIENYMILTDIKLIIPDIFILDIKQNNSIKLNQHIIKNTKYNNKIIIFEKILSTSKILEIIDNLTINYKIPIENINIISIACYNYVLNIIGKQYSNLKIYTTKIIQ</sequence>
<dbReference type="AlphaFoldDB" id="A0A4D6WX35"/>
<evidence type="ECO:0008006" key="2">
    <source>
        <dbReference type="Google" id="ProtNLM"/>
    </source>
</evidence>